<keyword evidence="2" id="KW-0812">Transmembrane</keyword>
<feature type="compositionally biased region" description="Low complexity" evidence="1">
    <location>
        <begin position="165"/>
        <end position="176"/>
    </location>
</feature>
<dbReference type="RefSeq" id="WP_169349501.1">
    <property type="nucleotide sequence ID" value="NZ_JABBJJ010000235.1"/>
</dbReference>
<feature type="region of interest" description="Disordered" evidence="1">
    <location>
        <begin position="162"/>
        <end position="191"/>
    </location>
</feature>
<feature type="transmembrane region" description="Helical" evidence="2">
    <location>
        <begin position="6"/>
        <end position="29"/>
    </location>
</feature>
<protein>
    <submittedName>
        <fullName evidence="3">DUF1772 domain-containing protein</fullName>
    </submittedName>
</protein>
<comment type="caution">
    <text evidence="3">The sequence shown here is derived from an EMBL/GenBank/DDBJ whole genome shotgun (WGS) entry which is preliminary data.</text>
</comment>
<name>A0A848LRL6_9BACT</name>
<evidence type="ECO:0000256" key="2">
    <source>
        <dbReference type="SAM" id="Phobius"/>
    </source>
</evidence>
<dbReference type="AlphaFoldDB" id="A0A848LRL6"/>
<evidence type="ECO:0000313" key="4">
    <source>
        <dbReference type="Proteomes" id="UP000518300"/>
    </source>
</evidence>
<feature type="transmembrane region" description="Helical" evidence="2">
    <location>
        <begin position="55"/>
        <end position="75"/>
    </location>
</feature>
<keyword evidence="2" id="KW-0472">Membrane</keyword>
<proteinExistence type="predicted"/>
<evidence type="ECO:0000313" key="3">
    <source>
        <dbReference type="EMBL" id="NMO20280.1"/>
    </source>
</evidence>
<feature type="transmembrane region" description="Helical" evidence="2">
    <location>
        <begin position="87"/>
        <end position="107"/>
    </location>
</feature>
<gene>
    <name evidence="3" type="ORF">HG543_36290</name>
</gene>
<reference evidence="3 4" key="1">
    <citation type="submission" date="2020-04" db="EMBL/GenBank/DDBJ databases">
        <title>Draft genome of Pyxidicoccus fallax type strain.</title>
        <authorList>
            <person name="Whitworth D.E."/>
        </authorList>
    </citation>
    <scope>NUCLEOTIDE SEQUENCE [LARGE SCALE GENOMIC DNA]</scope>
    <source>
        <strain evidence="3 4">DSM 14698</strain>
    </source>
</reference>
<keyword evidence="2" id="KW-1133">Transmembrane helix</keyword>
<sequence length="191" mass="20552">MRAASIALALGVFTSGLFSGLLTAVLFLLQKVLKGLSGAEFTVVMQRFLPMARKAPVNQMLVMVSVLAPAAALVLERGRVGSTRFLLTLAGTAVFTAGVFAVSRYAAEPLYDIILGWNARALPTDWLTVRQRYFRINRVRMASSSLAFLMLLLAVMWPERPRPAPGAGTSSTASAPVQPAAWEAPPERGHP</sequence>
<dbReference type="EMBL" id="JABBJJ010000235">
    <property type="protein sequence ID" value="NMO20280.1"/>
    <property type="molecule type" value="Genomic_DNA"/>
</dbReference>
<dbReference type="Proteomes" id="UP000518300">
    <property type="component" value="Unassembled WGS sequence"/>
</dbReference>
<organism evidence="3 4">
    <name type="scientific">Pyxidicoccus fallax</name>
    <dbReference type="NCBI Taxonomy" id="394095"/>
    <lineage>
        <taxon>Bacteria</taxon>
        <taxon>Pseudomonadati</taxon>
        <taxon>Myxococcota</taxon>
        <taxon>Myxococcia</taxon>
        <taxon>Myxococcales</taxon>
        <taxon>Cystobacterineae</taxon>
        <taxon>Myxococcaceae</taxon>
        <taxon>Pyxidicoccus</taxon>
    </lineage>
</organism>
<accession>A0A848LRL6</accession>
<keyword evidence="4" id="KW-1185">Reference proteome</keyword>
<evidence type="ECO:0000256" key="1">
    <source>
        <dbReference type="SAM" id="MobiDB-lite"/>
    </source>
</evidence>